<keyword evidence="4" id="KW-0732">Signal</keyword>
<dbReference type="GO" id="GO:0008061">
    <property type="term" value="F:chitin binding"/>
    <property type="evidence" value="ECO:0007669"/>
    <property type="project" value="InterPro"/>
</dbReference>
<reference evidence="6" key="1">
    <citation type="submission" date="2021-05" db="EMBL/GenBank/DDBJ databases">
        <authorList>
            <person name="Alioto T."/>
            <person name="Alioto T."/>
            <person name="Gomez Garrido J."/>
        </authorList>
    </citation>
    <scope>NUCLEOTIDE SEQUENCE</scope>
</reference>
<evidence type="ECO:0000256" key="2">
    <source>
        <dbReference type="ARBA" id="ARBA00022448"/>
    </source>
</evidence>
<keyword evidence="2" id="KW-0813">Transport</keyword>
<evidence type="ECO:0000256" key="4">
    <source>
        <dbReference type="SAM" id="SignalP"/>
    </source>
</evidence>
<dbReference type="Gene3D" id="2.170.140.10">
    <property type="entry name" value="Chitin binding domain"/>
    <property type="match status" value="1"/>
</dbReference>
<accession>A0A8D8RVQ1</accession>
<feature type="domain" description="Chitin-binding type-2" evidence="5">
    <location>
        <begin position="39"/>
        <end position="94"/>
    </location>
</feature>
<keyword evidence="3" id="KW-0539">Nucleus</keyword>
<dbReference type="GO" id="GO:0017056">
    <property type="term" value="F:structural constituent of nuclear pore"/>
    <property type="evidence" value="ECO:0007669"/>
    <property type="project" value="TreeGrafter"/>
</dbReference>
<dbReference type="Pfam" id="PF13874">
    <property type="entry name" value="Nup54"/>
    <property type="match status" value="1"/>
</dbReference>
<dbReference type="PANTHER" id="PTHR13000:SF0">
    <property type="entry name" value="NUCLEOPORIN P54"/>
    <property type="match status" value="1"/>
</dbReference>
<feature type="signal peptide" evidence="4">
    <location>
        <begin position="1"/>
        <end position="26"/>
    </location>
</feature>
<dbReference type="SUPFAM" id="SSF57625">
    <property type="entry name" value="Invertebrate chitin-binding proteins"/>
    <property type="match status" value="1"/>
</dbReference>
<dbReference type="InterPro" id="IPR002557">
    <property type="entry name" value="Chitin-bd_dom"/>
</dbReference>
<dbReference type="GO" id="GO:0006999">
    <property type="term" value="P:nuclear pore organization"/>
    <property type="evidence" value="ECO:0007669"/>
    <property type="project" value="TreeGrafter"/>
</dbReference>
<dbReference type="Pfam" id="PF01607">
    <property type="entry name" value="CBM_14"/>
    <property type="match status" value="1"/>
</dbReference>
<protein>
    <submittedName>
        <fullName evidence="6">Probable nucleoporin Nup54</fullName>
    </submittedName>
</protein>
<dbReference type="Gene3D" id="1.20.5.490">
    <property type="entry name" value="Single helix bin"/>
    <property type="match status" value="1"/>
</dbReference>
<feature type="chain" id="PRO_5033671086" evidence="4">
    <location>
        <begin position="27"/>
        <end position="513"/>
    </location>
</feature>
<dbReference type="InterPro" id="IPR025712">
    <property type="entry name" value="Nup54_alpha-helical_dom"/>
</dbReference>
<comment type="subcellular location">
    <subcellularLocation>
        <location evidence="1">Nucleus</location>
    </subcellularLocation>
</comment>
<evidence type="ECO:0000256" key="1">
    <source>
        <dbReference type="ARBA" id="ARBA00004123"/>
    </source>
</evidence>
<dbReference type="InterPro" id="IPR036508">
    <property type="entry name" value="Chitin-bd_dom_sf"/>
</dbReference>
<dbReference type="GO" id="GO:0006607">
    <property type="term" value="P:NLS-bearing protein import into nucleus"/>
    <property type="evidence" value="ECO:0007669"/>
    <property type="project" value="TreeGrafter"/>
</dbReference>
<dbReference type="GO" id="GO:0044613">
    <property type="term" value="C:nuclear pore central transport channel"/>
    <property type="evidence" value="ECO:0007669"/>
    <property type="project" value="TreeGrafter"/>
</dbReference>
<name>A0A8D8RVQ1_9HEMI</name>
<sequence>MSFIVQPSSLASFLCIFFLFHVPCFSQRKTSNSIPSQVEFQCPEEFGYYPHPSDCTQYYVCVFGGAVLESCTGGLMYSHELQTCDWPRNVGCDGIASVFADDEPIQQSPAQRSKPLPQQQQQQQQSPINVLYSSIYQVNIYNDERDALIAKFNLLMANAGIGKGYINGNQSIDYSPNTELFKFASVVYNSKPSSTHKESLVYINIDKKYEQVSLEESTLVLSLSQILGSRPNMNVVIDSIVSIDSSKTRVLFYVNEKTATGSSRRVANQDVVSFLMQPGQQQQLTALGVSDLNVYQVLDDESVSSYLESAPPGVDPILWKTAVRDNPDPDKFIPIPIVGFEGIKQRVKLQEEESKLQTAFLNNLATRIAGLKAEHDKSVATIALYKQNILSLNNRLLKVIVQQEITRNNGLALNPTEELIKSGFENISATINNSSYNFKSKIREMLSKIKLQSSSFSSTQDRYVVDSTSLEEIRTILTMEHKAIETLLGTVNQYNKVIEVVKRDLNTIMSQQE</sequence>
<dbReference type="AlphaFoldDB" id="A0A8D8RVQ1"/>
<dbReference type="InterPro" id="IPR024864">
    <property type="entry name" value="Nup54/Nup57/Nup44"/>
</dbReference>
<dbReference type="GO" id="GO:0036228">
    <property type="term" value="P:protein localization to nuclear inner membrane"/>
    <property type="evidence" value="ECO:0007669"/>
    <property type="project" value="TreeGrafter"/>
</dbReference>
<dbReference type="PROSITE" id="PS50940">
    <property type="entry name" value="CHIT_BIND_II"/>
    <property type="match status" value="1"/>
</dbReference>
<evidence type="ECO:0000259" key="5">
    <source>
        <dbReference type="PROSITE" id="PS50940"/>
    </source>
</evidence>
<dbReference type="PANTHER" id="PTHR13000">
    <property type="entry name" value="NUCLEOPORIN P54"/>
    <property type="match status" value="1"/>
</dbReference>
<dbReference type="GO" id="GO:0005576">
    <property type="term" value="C:extracellular region"/>
    <property type="evidence" value="ECO:0007669"/>
    <property type="project" value="InterPro"/>
</dbReference>
<evidence type="ECO:0000256" key="3">
    <source>
        <dbReference type="ARBA" id="ARBA00023242"/>
    </source>
</evidence>
<organism evidence="6">
    <name type="scientific">Cacopsylla melanoneura</name>
    <dbReference type="NCBI Taxonomy" id="428564"/>
    <lineage>
        <taxon>Eukaryota</taxon>
        <taxon>Metazoa</taxon>
        <taxon>Ecdysozoa</taxon>
        <taxon>Arthropoda</taxon>
        <taxon>Hexapoda</taxon>
        <taxon>Insecta</taxon>
        <taxon>Pterygota</taxon>
        <taxon>Neoptera</taxon>
        <taxon>Paraneoptera</taxon>
        <taxon>Hemiptera</taxon>
        <taxon>Sternorrhyncha</taxon>
        <taxon>Psylloidea</taxon>
        <taxon>Psyllidae</taxon>
        <taxon>Psyllinae</taxon>
        <taxon>Cacopsylla</taxon>
    </lineage>
</organism>
<proteinExistence type="predicted"/>
<dbReference type="EMBL" id="HBUF01187520">
    <property type="protein sequence ID" value="CAG6657180.1"/>
    <property type="molecule type" value="Transcribed_RNA"/>
</dbReference>
<dbReference type="EMBL" id="HBUF01187521">
    <property type="protein sequence ID" value="CAG6657181.1"/>
    <property type="molecule type" value="Transcribed_RNA"/>
</dbReference>
<evidence type="ECO:0000313" key="6">
    <source>
        <dbReference type="EMBL" id="CAG6657181.1"/>
    </source>
</evidence>
<dbReference type="SMART" id="SM00494">
    <property type="entry name" value="ChtBD2"/>
    <property type="match status" value="1"/>
</dbReference>